<comment type="caution">
    <text evidence="1">The sequence shown here is derived from an EMBL/GenBank/DDBJ whole genome shotgun (WGS) entry which is preliminary data.</text>
</comment>
<dbReference type="AlphaFoldDB" id="A0A3E0VZ13"/>
<gene>
    <name evidence="1" type="ORF">B7R21_06435</name>
</gene>
<proteinExistence type="predicted"/>
<protein>
    <submittedName>
        <fullName evidence="1">Uncharacterized protein</fullName>
    </submittedName>
</protein>
<evidence type="ECO:0000313" key="1">
    <source>
        <dbReference type="EMBL" id="RFA14578.1"/>
    </source>
</evidence>
<dbReference type="OrthoDB" id="3383452at2"/>
<dbReference type="RefSeq" id="WP_116282430.1">
    <property type="nucleotide sequence ID" value="NZ_NBXA01000013.1"/>
</dbReference>
<dbReference type="Proteomes" id="UP000256709">
    <property type="component" value="Unassembled WGS sequence"/>
</dbReference>
<dbReference type="EMBL" id="NBXA01000013">
    <property type="protein sequence ID" value="RFA14578.1"/>
    <property type="molecule type" value="Genomic_DNA"/>
</dbReference>
<organism evidence="1 2">
    <name type="scientific">Subtercola boreus</name>
    <dbReference type="NCBI Taxonomy" id="120213"/>
    <lineage>
        <taxon>Bacteria</taxon>
        <taxon>Bacillati</taxon>
        <taxon>Actinomycetota</taxon>
        <taxon>Actinomycetes</taxon>
        <taxon>Micrococcales</taxon>
        <taxon>Microbacteriaceae</taxon>
        <taxon>Subtercola</taxon>
    </lineage>
</organism>
<name>A0A3E0VZ13_9MICO</name>
<evidence type="ECO:0000313" key="2">
    <source>
        <dbReference type="Proteomes" id="UP000256709"/>
    </source>
</evidence>
<reference evidence="1 2" key="1">
    <citation type="submission" date="2017-04" db="EMBL/GenBank/DDBJ databases">
        <title>Comparative genome analysis of Subtercola boreus.</title>
        <authorList>
            <person name="Cho Y.-J."/>
            <person name="Cho A."/>
            <person name="Kim O.-S."/>
            <person name="Lee J.-I."/>
        </authorList>
    </citation>
    <scope>NUCLEOTIDE SEQUENCE [LARGE SCALE GENOMIC DNA]</scope>
    <source>
        <strain evidence="1 2">P27444</strain>
    </source>
</reference>
<sequence length="66" mass="7547">MLLADARRVLLWSQSNDFWSKNILSMPKFREKFDQLAMKSKGASGSSTLERNLQRLAAMRAQEEAS</sequence>
<accession>A0A3E0VZ13</accession>